<organism evidence="2 3">
    <name type="scientific">Salinimicrobium marinum</name>
    <dbReference type="NCBI Taxonomy" id="680283"/>
    <lineage>
        <taxon>Bacteria</taxon>
        <taxon>Pseudomonadati</taxon>
        <taxon>Bacteroidota</taxon>
        <taxon>Flavobacteriia</taxon>
        <taxon>Flavobacteriales</taxon>
        <taxon>Flavobacteriaceae</taxon>
        <taxon>Salinimicrobium</taxon>
    </lineage>
</organism>
<dbReference type="AlphaFoldDB" id="A0A918VS20"/>
<proteinExistence type="predicted"/>
<dbReference type="InterPro" id="IPR050789">
    <property type="entry name" value="Diverse_Enzym_Activities"/>
</dbReference>
<keyword evidence="3" id="KW-1185">Reference proteome</keyword>
<dbReference type="RefSeq" id="WP_189602724.1">
    <property type="nucleotide sequence ID" value="NZ_BMXB01000001.1"/>
</dbReference>
<comment type="caution">
    <text evidence="2">The sequence shown here is derived from an EMBL/GenBank/DDBJ whole genome shotgun (WGS) entry which is preliminary data.</text>
</comment>
<protein>
    <submittedName>
        <fullName evidence="2">Serine hydrolase</fullName>
    </submittedName>
</protein>
<keyword evidence="2" id="KW-0378">Hydrolase</keyword>
<dbReference type="PANTHER" id="PTHR43283:SF7">
    <property type="entry name" value="BETA-LACTAMASE-RELATED DOMAIN-CONTAINING PROTEIN"/>
    <property type="match status" value="1"/>
</dbReference>
<dbReference type="InterPro" id="IPR001466">
    <property type="entry name" value="Beta-lactam-related"/>
</dbReference>
<dbReference type="PANTHER" id="PTHR43283">
    <property type="entry name" value="BETA-LACTAMASE-RELATED"/>
    <property type="match status" value="1"/>
</dbReference>
<dbReference type="EMBL" id="BMXB01000001">
    <property type="protein sequence ID" value="GHA24058.1"/>
    <property type="molecule type" value="Genomic_DNA"/>
</dbReference>
<evidence type="ECO:0000313" key="3">
    <source>
        <dbReference type="Proteomes" id="UP000610456"/>
    </source>
</evidence>
<dbReference type="GO" id="GO:0016787">
    <property type="term" value="F:hydrolase activity"/>
    <property type="evidence" value="ECO:0007669"/>
    <property type="project" value="UniProtKB-KW"/>
</dbReference>
<name>A0A918VS20_9FLAO</name>
<feature type="domain" description="Beta-lactamase-related" evidence="1">
    <location>
        <begin position="165"/>
        <end position="427"/>
    </location>
</feature>
<accession>A0A918VS20</accession>
<dbReference type="InterPro" id="IPR012338">
    <property type="entry name" value="Beta-lactam/transpept-like"/>
</dbReference>
<evidence type="ECO:0000313" key="2">
    <source>
        <dbReference type="EMBL" id="GHA24058.1"/>
    </source>
</evidence>
<sequence length="449" mass="50463">MDKNIKYGLMAAFPIIAGAVVYKNYPKLNIISGFAAKNVCSCMFEAGRDLQSIRTGDNSFKPVNYAESKIDLADKSVSSSFMGLKKRRAVYREGVGCVLLPENSSETASAICKPNRTLNTDISPYPYGKGEPNPSTFAHVNYKKLEETVGKAFDLEGQEIQRTRAVVVLHKDHLICEQYAAGFSSETKLLGWSLTKSLTNAALGILEKKGKISLNQNNLFKEWENDERSKITLNNLLQMNSGLAWEEDYTGNSDVNKMLFLEEDMPQVQLNKPLAGEPNNSWNYSSGTTNLLSKFIRDQFDSHQEYLDFWYTELIDKIGMDSMMMETDLAGNYITSSYGWATTRDWAKFGLLYLNNGKWKEEQIFSNSWAEYTTKPTNGSNGEYGAHFWLNAEGKFPNVPKDLYSCNGFQGQFVFIIPSKDLVVVRFGLTEDPEFNVDTFLSGIVEALG</sequence>
<dbReference type="Pfam" id="PF00144">
    <property type="entry name" value="Beta-lactamase"/>
    <property type="match status" value="1"/>
</dbReference>
<gene>
    <name evidence="2" type="ORF">GCM10007103_01590</name>
</gene>
<reference evidence="2" key="2">
    <citation type="submission" date="2020-09" db="EMBL/GenBank/DDBJ databases">
        <authorList>
            <person name="Sun Q."/>
            <person name="Kim S."/>
        </authorList>
    </citation>
    <scope>NUCLEOTIDE SEQUENCE</scope>
    <source>
        <strain evidence="2">KCTC 12719</strain>
    </source>
</reference>
<dbReference type="SUPFAM" id="SSF56601">
    <property type="entry name" value="beta-lactamase/transpeptidase-like"/>
    <property type="match status" value="1"/>
</dbReference>
<reference evidence="2" key="1">
    <citation type="journal article" date="2014" name="Int. J. Syst. Evol. Microbiol.">
        <title>Complete genome sequence of Corynebacterium casei LMG S-19264T (=DSM 44701T), isolated from a smear-ripened cheese.</title>
        <authorList>
            <consortium name="US DOE Joint Genome Institute (JGI-PGF)"/>
            <person name="Walter F."/>
            <person name="Albersmeier A."/>
            <person name="Kalinowski J."/>
            <person name="Ruckert C."/>
        </authorList>
    </citation>
    <scope>NUCLEOTIDE SEQUENCE</scope>
    <source>
        <strain evidence="2">KCTC 12719</strain>
    </source>
</reference>
<dbReference type="Gene3D" id="3.40.710.10">
    <property type="entry name" value="DD-peptidase/beta-lactamase superfamily"/>
    <property type="match status" value="1"/>
</dbReference>
<evidence type="ECO:0000259" key="1">
    <source>
        <dbReference type="Pfam" id="PF00144"/>
    </source>
</evidence>
<dbReference type="Proteomes" id="UP000610456">
    <property type="component" value="Unassembled WGS sequence"/>
</dbReference>